<dbReference type="PANTHER" id="PTHR44591">
    <property type="entry name" value="STRESS RESPONSE REGULATOR PROTEIN 1"/>
    <property type="match status" value="1"/>
</dbReference>
<protein>
    <submittedName>
        <fullName evidence="4">Response regulator</fullName>
    </submittedName>
</protein>
<evidence type="ECO:0000259" key="3">
    <source>
        <dbReference type="PROSITE" id="PS50110"/>
    </source>
</evidence>
<evidence type="ECO:0000313" key="4">
    <source>
        <dbReference type="EMBL" id="MEW9921250.1"/>
    </source>
</evidence>
<dbReference type="Proteomes" id="UP001556098">
    <property type="component" value="Unassembled WGS sequence"/>
</dbReference>
<dbReference type="SMART" id="SM00448">
    <property type="entry name" value="REC"/>
    <property type="match status" value="1"/>
</dbReference>
<dbReference type="PROSITE" id="PS50110">
    <property type="entry name" value="RESPONSE_REGULATORY"/>
    <property type="match status" value="1"/>
</dbReference>
<reference evidence="4 5" key="1">
    <citation type="submission" date="2024-07" db="EMBL/GenBank/DDBJ databases">
        <title>Marimonas sp.nov., isolated from tidal-flat sediment.</title>
        <authorList>
            <person name="Jayan J.N."/>
            <person name="Lee S.S."/>
        </authorList>
    </citation>
    <scope>NUCLEOTIDE SEQUENCE [LARGE SCALE GENOMIC DNA]</scope>
    <source>
        <strain evidence="4 5">MJW-29</strain>
    </source>
</reference>
<comment type="caution">
    <text evidence="4">The sequence shown here is derived from an EMBL/GenBank/DDBJ whole genome shotgun (WGS) entry which is preliminary data.</text>
</comment>
<feature type="domain" description="Response regulatory" evidence="3">
    <location>
        <begin position="24"/>
        <end position="137"/>
    </location>
</feature>
<accession>A0ABV3RQI4</accession>
<feature type="modified residue" description="4-aspartylphosphate" evidence="2">
    <location>
        <position position="73"/>
    </location>
</feature>
<organism evidence="4 5">
    <name type="scientific">Sulfitobacter sediminis</name>
    <dbReference type="NCBI Taxonomy" id="3234186"/>
    <lineage>
        <taxon>Bacteria</taxon>
        <taxon>Pseudomonadati</taxon>
        <taxon>Pseudomonadota</taxon>
        <taxon>Alphaproteobacteria</taxon>
        <taxon>Rhodobacterales</taxon>
        <taxon>Roseobacteraceae</taxon>
        <taxon>Sulfitobacter</taxon>
    </lineage>
</organism>
<dbReference type="InterPro" id="IPR001789">
    <property type="entry name" value="Sig_transdc_resp-reg_receiver"/>
</dbReference>
<proteinExistence type="predicted"/>
<dbReference type="Gene3D" id="3.40.50.2300">
    <property type="match status" value="1"/>
</dbReference>
<dbReference type="EMBL" id="JBFNXX010000013">
    <property type="protein sequence ID" value="MEW9921250.1"/>
    <property type="molecule type" value="Genomic_DNA"/>
</dbReference>
<name>A0ABV3RQI4_9RHOB</name>
<evidence type="ECO:0000313" key="5">
    <source>
        <dbReference type="Proteomes" id="UP001556098"/>
    </source>
</evidence>
<evidence type="ECO:0000256" key="1">
    <source>
        <dbReference type="ARBA" id="ARBA00022553"/>
    </source>
</evidence>
<dbReference type="SUPFAM" id="SSF52172">
    <property type="entry name" value="CheY-like"/>
    <property type="match status" value="1"/>
</dbReference>
<sequence length="239" mass="25537">MDTTDPLAANIPAPTAARPLLGLTILAVEDSRFACEAMRLLCLRSGARIRRANCMRSARRHFRVYRPTIVVVDLGLPDGNGTDLIAELNSAMPRVEGILAISGDGHLKDAALAAGADAFLEKPIASLGLFQETILGMLPMERRPKGLRQIDEMAIAPDRLAYRDDMAHIADVLDDHHSEQTLDYVAQFLGGVARLANDTALAEAAGALAAKRASGETAASETARIAGLIQHRLAEKVAI</sequence>
<keyword evidence="1 2" id="KW-0597">Phosphoprotein</keyword>
<dbReference type="InterPro" id="IPR011006">
    <property type="entry name" value="CheY-like_superfamily"/>
</dbReference>
<dbReference type="RefSeq" id="WP_367878951.1">
    <property type="nucleotide sequence ID" value="NZ_JBFNXX010000013.1"/>
</dbReference>
<keyword evidence="5" id="KW-1185">Reference proteome</keyword>
<dbReference type="Pfam" id="PF00072">
    <property type="entry name" value="Response_reg"/>
    <property type="match status" value="1"/>
</dbReference>
<gene>
    <name evidence="4" type="ORF">AB2B41_16685</name>
</gene>
<dbReference type="InterPro" id="IPR050595">
    <property type="entry name" value="Bact_response_regulator"/>
</dbReference>
<evidence type="ECO:0000256" key="2">
    <source>
        <dbReference type="PROSITE-ProRule" id="PRU00169"/>
    </source>
</evidence>
<dbReference type="PANTHER" id="PTHR44591:SF3">
    <property type="entry name" value="RESPONSE REGULATORY DOMAIN-CONTAINING PROTEIN"/>
    <property type="match status" value="1"/>
</dbReference>
<dbReference type="CDD" id="cd00156">
    <property type="entry name" value="REC"/>
    <property type="match status" value="1"/>
</dbReference>